<name>A0A8R7JWC1_TRIUA</name>
<keyword evidence="1" id="KW-0472">Membrane</keyword>
<dbReference type="Gramene" id="TuG1812G0100000003.01.T01">
    <property type="protein sequence ID" value="TuG1812G0100000003.01.T01.cds325027"/>
    <property type="gene ID" value="TuG1812G0100000003.01"/>
</dbReference>
<protein>
    <submittedName>
        <fullName evidence="2">Uncharacterized protein</fullName>
    </submittedName>
</protein>
<sequence length="42" mass="4870">MRINVALFKLARFAIFIPSKALIAHIMSFFIISQQFWKNSAV</sequence>
<evidence type="ECO:0000313" key="3">
    <source>
        <dbReference type="Proteomes" id="UP000015106"/>
    </source>
</evidence>
<keyword evidence="1" id="KW-1133">Transmembrane helix</keyword>
<keyword evidence="1" id="KW-0812">Transmembrane</keyword>
<evidence type="ECO:0000313" key="2">
    <source>
        <dbReference type="EnsemblPlants" id="TuG1812G0100000003.01.T01.cds325027"/>
    </source>
</evidence>
<feature type="transmembrane region" description="Helical" evidence="1">
    <location>
        <begin position="12"/>
        <end position="32"/>
    </location>
</feature>
<reference evidence="3" key="1">
    <citation type="journal article" date="2013" name="Nature">
        <title>Draft genome of the wheat A-genome progenitor Triticum urartu.</title>
        <authorList>
            <person name="Ling H.Q."/>
            <person name="Zhao S."/>
            <person name="Liu D."/>
            <person name="Wang J."/>
            <person name="Sun H."/>
            <person name="Zhang C."/>
            <person name="Fan H."/>
            <person name="Li D."/>
            <person name="Dong L."/>
            <person name="Tao Y."/>
            <person name="Gao C."/>
            <person name="Wu H."/>
            <person name="Li Y."/>
            <person name="Cui Y."/>
            <person name="Guo X."/>
            <person name="Zheng S."/>
            <person name="Wang B."/>
            <person name="Yu K."/>
            <person name="Liang Q."/>
            <person name="Yang W."/>
            <person name="Lou X."/>
            <person name="Chen J."/>
            <person name="Feng M."/>
            <person name="Jian J."/>
            <person name="Zhang X."/>
            <person name="Luo G."/>
            <person name="Jiang Y."/>
            <person name="Liu J."/>
            <person name="Wang Z."/>
            <person name="Sha Y."/>
            <person name="Zhang B."/>
            <person name="Wu H."/>
            <person name="Tang D."/>
            <person name="Shen Q."/>
            <person name="Xue P."/>
            <person name="Zou S."/>
            <person name="Wang X."/>
            <person name="Liu X."/>
            <person name="Wang F."/>
            <person name="Yang Y."/>
            <person name="An X."/>
            <person name="Dong Z."/>
            <person name="Zhang K."/>
            <person name="Zhang X."/>
            <person name="Luo M.C."/>
            <person name="Dvorak J."/>
            <person name="Tong Y."/>
            <person name="Wang J."/>
            <person name="Yang H."/>
            <person name="Li Z."/>
            <person name="Wang D."/>
            <person name="Zhang A."/>
            <person name="Wang J."/>
        </authorList>
    </citation>
    <scope>NUCLEOTIDE SEQUENCE</scope>
    <source>
        <strain evidence="3">cv. G1812</strain>
    </source>
</reference>
<reference evidence="2" key="3">
    <citation type="submission" date="2022-06" db="UniProtKB">
        <authorList>
            <consortium name="EnsemblPlants"/>
        </authorList>
    </citation>
    <scope>IDENTIFICATION</scope>
</reference>
<keyword evidence="3" id="KW-1185">Reference proteome</keyword>
<reference evidence="2" key="2">
    <citation type="submission" date="2018-03" db="EMBL/GenBank/DDBJ databases">
        <title>The Triticum urartu genome reveals the dynamic nature of wheat genome evolution.</title>
        <authorList>
            <person name="Ling H."/>
            <person name="Ma B."/>
            <person name="Shi X."/>
            <person name="Liu H."/>
            <person name="Dong L."/>
            <person name="Sun H."/>
            <person name="Cao Y."/>
            <person name="Gao Q."/>
            <person name="Zheng S."/>
            <person name="Li Y."/>
            <person name="Yu Y."/>
            <person name="Du H."/>
            <person name="Qi M."/>
            <person name="Li Y."/>
            <person name="Yu H."/>
            <person name="Cui Y."/>
            <person name="Wang N."/>
            <person name="Chen C."/>
            <person name="Wu H."/>
            <person name="Zhao Y."/>
            <person name="Zhang J."/>
            <person name="Li Y."/>
            <person name="Zhou W."/>
            <person name="Zhang B."/>
            <person name="Hu W."/>
            <person name="Eijk M."/>
            <person name="Tang J."/>
            <person name="Witsenboer H."/>
            <person name="Zhao S."/>
            <person name="Li Z."/>
            <person name="Zhang A."/>
            <person name="Wang D."/>
            <person name="Liang C."/>
        </authorList>
    </citation>
    <scope>NUCLEOTIDE SEQUENCE [LARGE SCALE GENOMIC DNA]</scope>
    <source>
        <strain evidence="2">cv. G1812</strain>
    </source>
</reference>
<proteinExistence type="predicted"/>
<dbReference type="AlphaFoldDB" id="A0A8R7JWC1"/>
<organism evidence="2 3">
    <name type="scientific">Triticum urartu</name>
    <name type="common">Red wild einkorn</name>
    <name type="synonym">Crithodium urartu</name>
    <dbReference type="NCBI Taxonomy" id="4572"/>
    <lineage>
        <taxon>Eukaryota</taxon>
        <taxon>Viridiplantae</taxon>
        <taxon>Streptophyta</taxon>
        <taxon>Embryophyta</taxon>
        <taxon>Tracheophyta</taxon>
        <taxon>Spermatophyta</taxon>
        <taxon>Magnoliopsida</taxon>
        <taxon>Liliopsida</taxon>
        <taxon>Poales</taxon>
        <taxon>Poaceae</taxon>
        <taxon>BOP clade</taxon>
        <taxon>Pooideae</taxon>
        <taxon>Triticodae</taxon>
        <taxon>Triticeae</taxon>
        <taxon>Triticinae</taxon>
        <taxon>Triticum</taxon>
    </lineage>
</organism>
<accession>A0A8R7JWC1</accession>
<dbReference type="Proteomes" id="UP000015106">
    <property type="component" value="Chromosome 1"/>
</dbReference>
<evidence type="ECO:0000256" key="1">
    <source>
        <dbReference type="SAM" id="Phobius"/>
    </source>
</evidence>
<dbReference type="EnsemblPlants" id="TuG1812G0100000003.01.T01">
    <property type="protein sequence ID" value="TuG1812G0100000003.01.T01.cds325027"/>
    <property type="gene ID" value="TuG1812G0100000003.01"/>
</dbReference>